<evidence type="ECO:0000313" key="4">
    <source>
        <dbReference type="Proteomes" id="UP000292362"/>
    </source>
</evidence>
<evidence type="ECO:0000313" key="2">
    <source>
        <dbReference type="EMBL" id="TBU05120.1"/>
    </source>
</evidence>
<gene>
    <name evidence="3" type="ORF">CWI37_0025p0010</name>
    <name evidence="2" type="ORF">CWI37_0046p0020</name>
</gene>
<proteinExistence type="predicted"/>
<sequence length="183" mass="21648">MQFLFLLMNYTSALIYMFEEDRRDIAMEVNIKKNSIIRGYFISMVETYGSFSAYIEIKNEFLLNNSYMKFNDEIHFSFSSKDKPSDFIPRIEFTYETSEDTFDKINAKNVSIDPAIKTLSKLRNQLHDVAKETKTVMKCLNEYSINFENFVVVSIYISLLAFLCSSFVYAIRIKNFFNRKKFI</sequence>
<dbReference type="EMBL" id="PITJ01000025">
    <property type="protein sequence ID" value="TBU05305.1"/>
    <property type="molecule type" value="Genomic_DNA"/>
</dbReference>
<dbReference type="VEuPathDB" id="MicrosporidiaDB:CWI37_0046p0020"/>
<dbReference type="VEuPathDB" id="MicrosporidiaDB:CWI37_0025p0010"/>
<name>A0A4Q9LE79_9MICR</name>
<keyword evidence="1" id="KW-0812">Transmembrane</keyword>
<protein>
    <recommendedName>
        <fullName evidence="5">GOLD domain-containing protein</fullName>
    </recommendedName>
</protein>
<dbReference type="Proteomes" id="UP000292362">
    <property type="component" value="Unassembled WGS sequence"/>
</dbReference>
<organism evidence="2 4">
    <name type="scientific">Hamiltosporidium tvaerminnensis</name>
    <dbReference type="NCBI Taxonomy" id="1176355"/>
    <lineage>
        <taxon>Eukaryota</taxon>
        <taxon>Fungi</taxon>
        <taxon>Fungi incertae sedis</taxon>
        <taxon>Microsporidia</taxon>
        <taxon>Dubosqiidae</taxon>
        <taxon>Hamiltosporidium</taxon>
    </lineage>
</organism>
<dbReference type="EMBL" id="PITJ01000046">
    <property type="protein sequence ID" value="TBU05120.1"/>
    <property type="molecule type" value="Genomic_DNA"/>
</dbReference>
<evidence type="ECO:0008006" key="5">
    <source>
        <dbReference type="Google" id="ProtNLM"/>
    </source>
</evidence>
<keyword evidence="1" id="KW-0472">Membrane</keyword>
<feature type="transmembrane region" description="Helical" evidence="1">
    <location>
        <begin position="150"/>
        <end position="171"/>
    </location>
</feature>
<comment type="caution">
    <text evidence="2">The sequence shown here is derived from an EMBL/GenBank/DDBJ whole genome shotgun (WGS) entry which is preliminary data.</text>
</comment>
<evidence type="ECO:0000313" key="3">
    <source>
        <dbReference type="EMBL" id="TBU05305.1"/>
    </source>
</evidence>
<accession>A0A4Q9LE79</accession>
<keyword evidence="1" id="KW-1133">Transmembrane helix</keyword>
<evidence type="ECO:0000256" key="1">
    <source>
        <dbReference type="SAM" id="Phobius"/>
    </source>
</evidence>
<dbReference type="AlphaFoldDB" id="A0A4Q9LE79"/>
<reference evidence="2 4" key="1">
    <citation type="submission" date="2017-12" db="EMBL/GenBank/DDBJ databases">
        <authorList>
            <person name="Pombert J.-F."/>
            <person name="Haag K.L."/>
            <person name="Ebert D."/>
        </authorList>
    </citation>
    <scope>NUCLEOTIDE SEQUENCE [LARGE SCALE GENOMIC DNA]</scope>
    <source>
        <strain evidence="2">FI-OER-3-3</strain>
    </source>
</reference>